<dbReference type="CDD" id="cd22403">
    <property type="entry name" value="KH-I_IGF2BP_rpt4"/>
    <property type="match status" value="1"/>
</dbReference>
<dbReference type="PROSITE" id="PS50102">
    <property type="entry name" value="RRM"/>
    <property type="match status" value="2"/>
</dbReference>
<dbReference type="Gene3D" id="3.30.1370.10">
    <property type="entry name" value="K Homology domain, type 1"/>
    <property type="match status" value="2"/>
</dbReference>
<keyword evidence="10" id="KW-1185">Reference proteome</keyword>
<sequence length="685" mass="76529">MRSPPLHRVHVDMWENRWDMFKLYVGNLPPDITDGSLYSLFQDHGIDTSHVLLKTNYAFVDCPDQINVDKAIAKFNGYNLQGFVMQVEPSISRRSRRSNKIQIRNVPPHVSKEEIDRIVSTFGPINRCDHVSNEGVVYVTFDSQDLAQKAVAQLNGYDFQGSILKVDFAGNRSRTNRPNTNGNSGMMSGQDLPLRILVGREYVGAIIGKQGQTIKQITSQSNARIDVHRPPDNSAPETLVTIKGSSESCTTACKELMKVVQQEANSLNRTCSLRVLCPNSLCGRMIGKNGSVIKSIMQDSDSHIVVSSINDANVNNYFIDRVITISGTPEAMARAEKMISERMKKCYAQDAQQMAIPPYMCDPHNMPLGMVNIGFSPTELDHLYQPMPLGLPAFTMMPGINNFAGLRPPYPPYMQGGNWYPGFCSLLPSPQLPPQPQQPEVTYLYIPERAVGSIIGSKGINIQNIKRESNARIKILPATKEGEDKKNPVIAMEERKVIIVGNSDAQWKAQFYLFEKIRDEGVFGKDDVKLRSEIMVPRSIIGRIIGRGGQNLREMRRVSRAVVKLPDDLSDEEVPVSIIGNFYSIQSAQRRIRDLMASAQHNPGPSQQQQGSPLSQVPPNANHQNRPAPRIVPRELDANLSLFCCVIQEKNGVGFFYITLCFLLFPLTIPPRWRTDIILAGVLVK</sequence>
<reference evidence="9" key="1">
    <citation type="submission" date="2021-01" db="EMBL/GenBank/DDBJ databases">
        <authorList>
            <person name="Li R."/>
            <person name="Bekaert M."/>
        </authorList>
    </citation>
    <scope>NUCLEOTIDE SEQUENCE</scope>
    <source>
        <strain evidence="9">Farmed</strain>
    </source>
</reference>
<evidence type="ECO:0000313" key="10">
    <source>
        <dbReference type="Proteomes" id="UP000597762"/>
    </source>
</evidence>
<dbReference type="SMART" id="SM00360">
    <property type="entry name" value="RRM"/>
    <property type="match status" value="2"/>
</dbReference>
<dbReference type="SMART" id="SM00322">
    <property type="entry name" value="KH"/>
    <property type="match status" value="4"/>
</dbReference>
<dbReference type="GO" id="GO:0006417">
    <property type="term" value="P:regulation of translation"/>
    <property type="evidence" value="ECO:0007669"/>
    <property type="project" value="UniProtKB-KW"/>
</dbReference>
<keyword evidence="6" id="KW-0694">RNA-binding</keyword>
<dbReference type="InterPro" id="IPR000504">
    <property type="entry name" value="RRM_dom"/>
</dbReference>
<dbReference type="InterPro" id="IPR012677">
    <property type="entry name" value="Nucleotide-bd_a/b_plait_sf"/>
</dbReference>
<feature type="region of interest" description="Disordered" evidence="7">
    <location>
        <begin position="599"/>
        <end position="628"/>
    </location>
</feature>
<feature type="compositionally biased region" description="Low complexity" evidence="7">
    <location>
        <begin position="603"/>
        <end position="619"/>
    </location>
</feature>
<dbReference type="InterPro" id="IPR004088">
    <property type="entry name" value="KH_dom_type_1"/>
</dbReference>
<feature type="domain" description="RRM" evidence="8">
    <location>
        <begin position="21"/>
        <end position="92"/>
    </location>
</feature>
<accession>A0A812BL71</accession>
<organism evidence="9 10">
    <name type="scientific">Acanthosepion pharaonis</name>
    <name type="common">Pharaoh cuttlefish</name>
    <name type="synonym">Sepia pharaonis</name>
    <dbReference type="NCBI Taxonomy" id="158019"/>
    <lineage>
        <taxon>Eukaryota</taxon>
        <taxon>Metazoa</taxon>
        <taxon>Spiralia</taxon>
        <taxon>Lophotrochozoa</taxon>
        <taxon>Mollusca</taxon>
        <taxon>Cephalopoda</taxon>
        <taxon>Coleoidea</taxon>
        <taxon>Decapodiformes</taxon>
        <taxon>Sepiida</taxon>
        <taxon>Sepiina</taxon>
        <taxon>Sepiidae</taxon>
        <taxon>Acanthosepion</taxon>
    </lineage>
</organism>
<evidence type="ECO:0000256" key="5">
    <source>
        <dbReference type="ARBA" id="ARBA00022845"/>
    </source>
</evidence>
<dbReference type="AlphaFoldDB" id="A0A812BL71"/>
<keyword evidence="5" id="KW-0810">Translation regulation</keyword>
<evidence type="ECO:0000256" key="6">
    <source>
        <dbReference type="PROSITE-ProRule" id="PRU00176"/>
    </source>
</evidence>
<dbReference type="Proteomes" id="UP000597762">
    <property type="component" value="Unassembled WGS sequence"/>
</dbReference>
<dbReference type="GO" id="GO:0051028">
    <property type="term" value="P:mRNA transport"/>
    <property type="evidence" value="ECO:0007669"/>
    <property type="project" value="UniProtKB-KW"/>
</dbReference>
<evidence type="ECO:0000313" key="9">
    <source>
        <dbReference type="EMBL" id="CAE1232854.1"/>
    </source>
</evidence>
<protein>
    <submittedName>
        <fullName evidence="9">IGF2BP1</fullName>
    </submittedName>
</protein>
<dbReference type="GO" id="GO:0003723">
    <property type="term" value="F:RNA binding"/>
    <property type="evidence" value="ECO:0007669"/>
    <property type="project" value="UniProtKB-UniRule"/>
</dbReference>
<comment type="similarity">
    <text evidence="1">Belongs to the RRM IMP/VICKZ family.</text>
</comment>
<proteinExistence type="inferred from homology"/>
<dbReference type="PANTHER" id="PTHR10288">
    <property type="entry name" value="KH DOMAIN CONTAINING RNA BINDING PROTEIN"/>
    <property type="match status" value="1"/>
</dbReference>
<dbReference type="CDD" id="cd12358">
    <property type="entry name" value="RRM1_VICKZ"/>
    <property type="match status" value="1"/>
</dbReference>
<evidence type="ECO:0000256" key="7">
    <source>
        <dbReference type="SAM" id="MobiDB-lite"/>
    </source>
</evidence>
<gene>
    <name evidence="9" type="ORF">SPHA_18740</name>
</gene>
<dbReference type="SUPFAM" id="SSF54928">
    <property type="entry name" value="RNA-binding domain, RBD"/>
    <property type="match status" value="1"/>
</dbReference>
<dbReference type="CDD" id="cd22401">
    <property type="entry name" value="KH-I_IGF2BP_rpt2"/>
    <property type="match status" value="1"/>
</dbReference>
<feature type="domain" description="RRM" evidence="8">
    <location>
        <begin position="99"/>
        <end position="171"/>
    </location>
</feature>
<dbReference type="InterPro" id="IPR004087">
    <property type="entry name" value="KH_dom"/>
</dbReference>
<evidence type="ECO:0000256" key="1">
    <source>
        <dbReference type="ARBA" id="ARBA00009094"/>
    </source>
</evidence>
<dbReference type="InterPro" id="IPR035979">
    <property type="entry name" value="RBD_domain_sf"/>
</dbReference>
<evidence type="ECO:0000256" key="4">
    <source>
        <dbReference type="ARBA" id="ARBA00022816"/>
    </source>
</evidence>
<dbReference type="OrthoDB" id="752362at2759"/>
<evidence type="ECO:0000259" key="8">
    <source>
        <dbReference type="PROSITE" id="PS50102"/>
    </source>
</evidence>
<dbReference type="EMBL" id="CAHIKZ030000677">
    <property type="protein sequence ID" value="CAE1232854.1"/>
    <property type="molecule type" value="Genomic_DNA"/>
</dbReference>
<evidence type="ECO:0000256" key="3">
    <source>
        <dbReference type="ARBA" id="ARBA00022737"/>
    </source>
</evidence>
<keyword evidence="2" id="KW-0813">Transport</keyword>
<dbReference type="Pfam" id="PF00013">
    <property type="entry name" value="KH_1"/>
    <property type="match status" value="4"/>
</dbReference>
<keyword evidence="3" id="KW-0677">Repeat</keyword>
<keyword evidence="4" id="KW-0509">mRNA transport</keyword>
<comment type="caution">
    <text evidence="9">The sequence shown here is derived from an EMBL/GenBank/DDBJ whole genome shotgun (WGS) entry which is preliminary data.</text>
</comment>
<name>A0A812BL71_ACAPH</name>
<dbReference type="Pfam" id="PF00076">
    <property type="entry name" value="RRM_1"/>
    <property type="match status" value="2"/>
</dbReference>
<dbReference type="Gene3D" id="3.30.310.210">
    <property type="match status" value="1"/>
</dbReference>
<dbReference type="CDD" id="cd22400">
    <property type="entry name" value="KH-I_IGF2BP_rpt1"/>
    <property type="match status" value="1"/>
</dbReference>
<dbReference type="InterPro" id="IPR036612">
    <property type="entry name" value="KH_dom_type_1_sf"/>
</dbReference>
<dbReference type="PROSITE" id="PS50084">
    <property type="entry name" value="KH_TYPE_1"/>
    <property type="match status" value="4"/>
</dbReference>
<dbReference type="SUPFAM" id="SSF54791">
    <property type="entry name" value="Eukaryotic type KH-domain (KH-domain type I)"/>
    <property type="match status" value="4"/>
</dbReference>
<evidence type="ECO:0000256" key="2">
    <source>
        <dbReference type="ARBA" id="ARBA00022448"/>
    </source>
</evidence>
<dbReference type="CDD" id="cd22402">
    <property type="entry name" value="KH-I_IGF2BP_rpt3"/>
    <property type="match status" value="1"/>
</dbReference>
<dbReference type="Gene3D" id="3.30.70.330">
    <property type="match status" value="2"/>
</dbReference>